<name>A0A2M7QCA9_9BACT</name>
<evidence type="ECO:0000259" key="4">
    <source>
        <dbReference type="Pfam" id="PF00905"/>
    </source>
</evidence>
<dbReference type="EMBL" id="PFLF01000112">
    <property type="protein sequence ID" value="PIY68567.1"/>
    <property type="molecule type" value="Genomic_DNA"/>
</dbReference>
<dbReference type="Pfam" id="PF03717">
    <property type="entry name" value="PBP_dimer"/>
    <property type="match status" value="1"/>
</dbReference>
<dbReference type="InterPro" id="IPR050515">
    <property type="entry name" value="Beta-lactam/transpept"/>
</dbReference>
<organism evidence="6 7">
    <name type="scientific">Candidatus Roizmanbacteria bacterium CG_4_10_14_0_8_um_filter_39_9</name>
    <dbReference type="NCBI Taxonomy" id="1974829"/>
    <lineage>
        <taxon>Bacteria</taxon>
        <taxon>Candidatus Roizmaniibacteriota</taxon>
    </lineage>
</organism>
<keyword evidence="3" id="KW-1133">Transmembrane helix</keyword>
<keyword evidence="3" id="KW-0812">Transmembrane</keyword>
<evidence type="ECO:0000313" key="6">
    <source>
        <dbReference type="EMBL" id="PIY68567.1"/>
    </source>
</evidence>
<evidence type="ECO:0000256" key="3">
    <source>
        <dbReference type="SAM" id="Phobius"/>
    </source>
</evidence>
<comment type="caution">
    <text evidence="6">The sequence shown here is derived from an EMBL/GenBank/DDBJ whole genome shotgun (WGS) entry which is preliminary data.</text>
</comment>
<dbReference type="Pfam" id="PF00905">
    <property type="entry name" value="Transpeptidase"/>
    <property type="match status" value="1"/>
</dbReference>
<dbReference type="GO" id="GO:0005886">
    <property type="term" value="C:plasma membrane"/>
    <property type="evidence" value="ECO:0007669"/>
    <property type="project" value="TreeGrafter"/>
</dbReference>
<dbReference type="GO" id="GO:0071555">
    <property type="term" value="P:cell wall organization"/>
    <property type="evidence" value="ECO:0007669"/>
    <property type="project" value="TreeGrafter"/>
</dbReference>
<evidence type="ECO:0000256" key="2">
    <source>
        <dbReference type="ARBA" id="ARBA00023136"/>
    </source>
</evidence>
<reference evidence="7" key="1">
    <citation type="submission" date="2017-09" db="EMBL/GenBank/DDBJ databases">
        <title>Depth-based differentiation of microbial function through sediment-hosted aquifers and enrichment of novel symbionts in the deep terrestrial subsurface.</title>
        <authorList>
            <person name="Probst A.J."/>
            <person name="Ladd B."/>
            <person name="Jarett J.K."/>
            <person name="Geller-Mcgrath D.E."/>
            <person name="Sieber C.M.K."/>
            <person name="Emerson J.B."/>
            <person name="Anantharaman K."/>
            <person name="Thomas B.C."/>
            <person name="Malmstrom R."/>
            <person name="Stieglmeier M."/>
            <person name="Klingl A."/>
            <person name="Woyke T."/>
            <person name="Ryan C.M."/>
            <person name="Banfield J.F."/>
        </authorList>
    </citation>
    <scope>NUCLEOTIDE SEQUENCE [LARGE SCALE GENOMIC DNA]</scope>
</reference>
<evidence type="ECO:0000256" key="1">
    <source>
        <dbReference type="ARBA" id="ARBA00004370"/>
    </source>
</evidence>
<sequence length="550" mass="61397">MTKLRFLLFFFLVMYVVIILRLFYLQVLKENPSSEYLTTRRIPAARGNIFDRTNQTLATNQVEYKLFAEPKKVSDIEIANIKIARALNVEESTISARLDKTKDWVAIMGGLSRSQKDAIEALKLSGLGFDDEPTRYYPEGSTAAHLIGFVGKNSEDESVGYFGIEGFYDQDLGGLPGLMRSDRDLINRPIFLGTQEKIDPENGRDLVLSIDKTVQDIVKKKLKEGIDKYHAKDGCAIIADPDTMEILGLSCLPDFDQEKYYDFNEQYYKNSAISSLYEPGSTFKPFIMAAGIEEGVIRPDTIYHEKGPVTIGEYTIKTWNNTYEGDITLTRALEKSSNVAMTYVGEKLGKDKLLGYLKSYGFGELTHIDLQGEVANALKQQKDWYPIDYATVTFGQGIAVSPIQMIRAFASLINGGNLLEPHVVKKLINGQQAKEIQPHVIRKVISKETSDKIKTMLVSTIANGETKYLRPEGYAIGGKTGTAQIAISGHYDASKTLASFIGFSPIKHPKFIGLVIVNEPKTSQWGSETAAPIFFQIAKELIVYYNVTPE</sequence>
<feature type="domain" description="Penicillin-binding protein dimerisation" evidence="5">
    <location>
        <begin position="42"/>
        <end position="183"/>
    </location>
</feature>
<feature type="domain" description="Penicillin-binding protein transpeptidase" evidence="4">
    <location>
        <begin position="234"/>
        <end position="538"/>
    </location>
</feature>
<dbReference type="Proteomes" id="UP000230108">
    <property type="component" value="Unassembled WGS sequence"/>
</dbReference>
<dbReference type="SUPFAM" id="SSF56519">
    <property type="entry name" value="Penicillin binding protein dimerisation domain"/>
    <property type="match status" value="1"/>
</dbReference>
<dbReference type="Gene3D" id="3.40.710.10">
    <property type="entry name" value="DD-peptidase/beta-lactamase superfamily"/>
    <property type="match status" value="1"/>
</dbReference>
<dbReference type="PANTHER" id="PTHR30627:SF1">
    <property type="entry name" value="PEPTIDOGLYCAN D,D-TRANSPEPTIDASE FTSI"/>
    <property type="match status" value="1"/>
</dbReference>
<keyword evidence="2 3" id="KW-0472">Membrane</keyword>
<dbReference type="Gene3D" id="3.30.450.330">
    <property type="match status" value="1"/>
</dbReference>
<protein>
    <recommendedName>
        <fullName evidence="8">Penicillin-binding protein 2</fullName>
    </recommendedName>
</protein>
<dbReference type="GO" id="GO:0008658">
    <property type="term" value="F:penicillin binding"/>
    <property type="evidence" value="ECO:0007669"/>
    <property type="project" value="InterPro"/>
</dbReference>
<dbReference type="InterPro" id="IPR005311">
    <property type="entry name" value="PBP_dimer"/>
</dbReference>
<evidence type="ECO:0008006" key="8">
    <source>
        <dbReference type="Google" id="ProtNLM"/>
    </source>
</evidence>
<evidence type="ECO:0000313" key="7">
    <source>
        <dbReference type="Proteomes" id="UP000230108"/>
    </source>
</evidence>
<dbReference type="Gene3D" id="3.90.1310.10">
    <property type="entry name" value="Penicillin-binding protein 2a (Domain 2)"/>
    <property type="match status" value="1"/>
</dbReference>
<dbReference type="InterPro" id="IPR001460">
    <property type="entry name" value="PCN-bd_Tpept"/>
</dbReference>
<proteinExistence type="predicted"/>
<comment type="subcellular location">
    <subcellularLocation>
        <location evidence="1">Membrane</location>
    </subcellularLocation>
</comment>
<gene>
    <name evidence="6" type="ORF">COY90_05290</name>
</gene>
<dbReference type="SUPFAM" id="SSF56601">
    <property type="entry name" value="beta-lactamase/transpeptidase-like"/>
    <property type="match status" value="1"/>
</dbReference>
<evidence type="ECO:0000259" key="5">
    <source>
        <dbReference type="Pfam" id="PF03717"/>
    </source>
</evidence>
<feature type="transmembrane region" description="Helical" evidence="3">
    <location>
        <begin position="6"/>
        <end position="24"/>
    </location>
</feature>
<dbReference type="InterPro" id="IPR036138">
    <property type="entry name" value="PBP_dimer_sf"/>
</dbReference>
<dbReference type="PANTHER" id="PTHR30627">
    <property type="entry name" value="PEPTIDOGLYCAN D,D-TRANSPEPTIDASE"/>
    <property type="match status" value="1"/>
</dbReference>
<accession>A0A2M7QCA9</accession>
<dbReference type="AlphaFoldDB" id="A0A2M7QCA9"/>
<dbReference type="InterPro" id="IPR012338">
    <property type="entry name" value="Beta-lactam/transpept-like"/>
</dbReference>